<keyword evidence="3" id="KW-0804">Transcription</keyword>
<dbReference type="InterPro" id="IPR050397">
    <property type="entry name" value="Env_Response_Regulators"/>
</dbReference>
<accession>A0ABN1DBD6</accession>
<dbReference type="SMART" id="SM00100">
    <property type="entry name" value="cNMP"/>
    <property type="match status" value="1"/>
</dbReference>
<feature type="domain" description="HTH crp-type" evidence="5">
    <location>
        <begin position="156"/>
        <end position="226"/>
    </location>
</feature>
<dbReference type="SUPFAM" id="SSF51206">
    <property type="entry name" value="cAMP-binding domain-like"/>
    <property type="match status" value="1"/>
</dbReference>
<dbReference type="Proteomes" id="UP001500220">
    <property type="component" value="Unassembled WGS sequence"/>
</dbReference>
<evidence type="ECO:0000259" key="4">
    <source>
        <dbReference type="PROSITE" id="PS50042"/>
    </source>
</evidence>
<evidence type="ECO:0000256" key="1">
    <source>
        <dbReference type="ARBA" id="ARBA00023015"/>
    </source>
</evidence>
<dbReference type="InterPro" id="IPR018490">
    <property type="entry name" value="cNMP-bd_dom_sf"/>
</dbReference>
<dbReference type="InterPro" id="IPR000595">
    <property type="entry name" value="cNMP-bd_dom"/>
</dbReference>
<evidence type="ECO:0000256" key="3">
    <source>
        <dbReference type="ARBA" id="ARBA00023163"/>
    </source>
</evidence>
<dbReference type="InterPro" id="IPR012318">
    <property type="entry name" value="HTH_CRP"/>
</dbReference>
<evidence type="ECO:0000313" key="6">
    <source>
        <dbReference type="EMBL" id="GAA0539001.1"/>
    </source>
</evidence>
<dbReference type="EMBL" id="BAAAHC010000024">
    <property type="protein sequence ID" value="GAA0539001.1"/>
    <property type="molecule type" value="Genomic_DNA"/>
</dbReference>
<dbReference type="CDD" id="cd00038">
    <property type="entry name" value="CAP_ED"/>
    <property type="match status" value="1"/>
</dbReference>
<dbReference type="SMART" id="SM00419">
    <property type="entry name" value="HTH_CRP"/>
    <property type="match status" value="1"/>
</dbReference>
<dbReference type="PROSITE" id="PS51063">
    <property type="entry name" value="HTH_CRP_2"/>
    <property type="match status" value="1"/>
</dbReference>
<evidence type="ECO:0000313" key="7">
    <source>
        <dbReference type="Proteomes" id="UP001500220"/>
    </source>
</evidence>
<sequence length="237" mass="26189">MCGALNRYGHRVQYQEDNSLRGFARLLGERRWAELVEMGALRSYRPGAFLIRQGDRGGFLLALTSGRVKVLASERDGSEVLLSLRGPGDLVGEMAAKRENERSATVQAVDNCTARFLLRTDFDRFLLEQDARALFADYLVAKLSETVPYQIHQVHFSPKQRVARLLLEVVRLADPSHPDHWRVPFSQDGLASALGLARSTVAEQLSALRSDGVLGPGPRIVVADVQALARQAGAIDR</sequence>
<keyword evidence="1" id="KW-0805">Transcription regulation</keyword>
<dbReference type="Gene3D" id="1.10.10.10">
    <property type="entry name" value="Winged helix-like DNA-binding domain superfamily/Winged helix DNA-binding domain"/>
    <property type="match status" value="1"/>
</dbReference>
<feature type="domain" description="Cyclic nucleotide-binding" evidence="4">
    <location>
        <begin position="23"/>
        <end position="126"/>
    </location>
</feature>
<dbReference type="PANTHER" id="PTHR24567:SF74">
    <property type="entry name" value="HTH-TYPE TRANSCRIPTIONAL REGULATOR ARCR"/>
    <property type="match status" value="1"/>
</dbReference>
<dbReference type="PROSITE" id="PS50042">
    <property type="entry name" value="CNMP_BINDING_3"/>
    <property type="match status" value="1"/>
</dbReference>
<keyword evidence="7" id="KW-1185">Reference proteome</keyword>
<gene>
    <name evidence="6" type="ORF">GCM10009545_47070</name>
</gene>
<dbReference type="InterPro" id="IPR036390">
    <property type="entry name" value="WH_DNA-bd_sf"/>
</dbReference>
<dbReference type="Pfam" id="PF00027">
    <property type="entry name" value="cNMP_binding"/>
    <property type="match status" value="1"/>
</dbReference>
<proteinExistence type="predicted"/>
<dbReference type="SUPFAM" id="SSF46785">
    <property type="entry name" value="Winged helix' DNA-binding domain"/>
    <property type="match status" value="1"/>
</dbReference>
<dbReference type="Pfam" id="PF13545">
    <property type="entry name" value="HTH_Crp_2"/>
    <property type="match status" value="1"/>
</dbReference>
<dbReference type="InterPro" id="IPR036388">
    <property type="entry name" value="WH-like_DNA-bd_sf"/>
</dbReference>
<evidence type="ECO:0000259" key="5">
    <source>
        <dbReference type="PROSITE" id="PS51063"/>
    </source>
</evidence>
<keyword evidence="2" id="KW-0238">DNA-binding</keyword>
<dbReference type="PANTHER" id="PTHR24567">
    <property type="entry name" value="CRP FAMILY TRANSCRIPTIONAL REGULATORY PROTEIN"/>
    <property type="match status" value="1"/>
</dbReference>
<reference evidence="6 7" key="1">
    <citation type="journal article" date="2019" name="Int. J. Syst. Evol. Microbiol.">
        <title>The Global Catalogue of Microorganisms (GCM) 10K type strain sequencing project: providing services to taxonomists for standard genome sequencing and annotation.</title>
        <authorList>
            <consortium name="The Broad Institute Genomics Platform"/>
            <consortium name="The Broad Institute Genome Sequencing Center for Infectious Disease"/>
            <person name="Wu L."/>
            <person name="Ma J."/>
        </authorList>
    </citation>
    <scope>NUCLEOTIDE SEQUENCE [LARGE SCALE GENOMIC DNA]</scope>
    <source>
        <strain evidence="6 7">JCM 10664</strain>
    </source>
</reference>
<name>A0ABN1DBD6_9PSEU</name>
<protein>
    <submittedName>
        <fullName evidence="6">Crp/Fnr family transcriptional regulator</fullName>
    </submittedName>
</protein>
<dbReference type="InterPro" id="IPR014710">
    <property type="entry name" value="RmlC-like_jellyroll"/>
</dbReference>
<organism evidence="6 7">
    <name type="scientific">Saccharopolyspora thermophila</name>
    <dbReference type="NCBI Taxonomy" id="89367"/>
    <lineage>
        <taxon>Bacteria</taxon>
        <taxon>Bacillati</taxon>
        <taxon>Actinomycetota</taxon>
        <taxon>Actinomycetes</taxon>
        <taxon>Pseudonocardiales</taxon>
        <taxon>Pseudonocardiaceae</taxon>
        <taxon>Saccharopolyspora</taxon>
    </lineage>
</organism>
<evidence type="ECO:0000256" key="2">
    <source>
        <dbReference type="ARBA" id="ARBA00023125"/>
    </source>
</evidence>
<dbReference type="Gene3D" id="2.60.120.10">
    <property type="entry name" value="Jelly Rolls"/>
    <property type="match status" value="1"/>
</dbReference>
<comment type="caution">
    <text evidence="6">The sequence shown here is derived from an EMBL/GenBank/DDBJ whole genome shotgun (WGS) entry which is preliminary data.</text>
</comment>